<dbReference type="AlphaFoldDB" id="A0A6G1JC60"/>
<protein>
    <recommendedName>
        <fullName evidence="5">Secreted protein</fullName>
    </recommendedName>
</protein>
<gene>
    <name evidence="3" type="ORF">K458DRAFT_467792</name>
</gene>
<name>A0A6G1JC60_9PLEO</name>
<keyword evidence="4" id="KW-1185">Reference proteome</keyword>
<feature type="chain" id="PRO_5026286971" description="Secreted protein" evidence="2">
    <location>
        <begin position="20"/>
        <end position="158"/>
    </location>
</feature>
<accession>A0A6G1JC60</accession>
<evidence type="ECO:0000256" key="1">
    <source>
        <dbReference type="SAM" id="MobiDB-lite"/>
    </source>
</evidence>
<dbReference type="Proteomes" id="UP000799291">
    <property type="component" value="Unassembled WGS sequence"/>
</dbReference>
<sequence length="158" mass="17965">MAAKHMPVIMPALFIRVVGFHPPATRCLEETNPQNMCKGSWDNSPAAHHPSPFLVSAERHGSGSRTHPTHHRHTSMDPPRHPHLLETFFAGTSRRQAISTYYCHSLLVCRFGPSQRAVHHNPAALARHLTAYPRHKRAVSRDSYNFWQSRRLICQAPK</sequence>
<evidence type="ECO:0000313" key="3">
    <source>
        <dbReference type="EMBL" id="KAF2688154.1"/>
    </source>
</evidence>
<feature type="region of interest" description="Disordered" evidence="1">
    <location>
        <begin position="40"/>
        <end position="81"/>
    </location>
</feature>
<organism evidence="3 4">
    <name type="scientific">Lentithecium fluviatile CBS 122367</name>
    <dbReference type="NCBI Taxonomy" id="1168545"/>
    <lineage>
        <taxon>Eukaryota</taxon>
        <taxon>Fungi</taxon>
        <taxon>Dikarya</taxon>
        <taxon>Ascomycota</taxon>
        <taxon>Pezizomycotina</taxon>
        <taxon>Dothideomycetes</taxon>
        <taxon>Pleosporomycetidae</taxon>
        <taxon>Pleosporales</taxon>
        <taxon>Massarineae</taxon>
        <taxon>Lentitheciaceae</taxon>
        <taxon>Lentithecium</taxon>
    </lineage>
</organism>
<evidence type="ECO:0000313" key="4">
    <source>
        <dbReference type="Proteomes" id="UP000799291"/>
    </source>
</evidence>
<feature type="signal peptide" evidence="2">
    <location>
        <begin position="1"/>
        <end position="19"/>
    </location>
</feature>
<evidence type="ECO:0000256" key="2">
    <source>
        <dbReference type="SAM" id="SignalP"/>
    </source>
</evidence>
<reference evidence="3" key="1">
    <citation type="journal article" date="2020" name="Stud. Mycol.">
        <title>101 Dothideomycetes genomes: a test case for predicting lifestyles and emergence of pathogens.</title>
        <authorList>
            <person name="Haridas S."/>
            <person name="Albert R."/>
            <person name="Binder M."/>
            <person name="Bloem J."/>
            <person name="Labutti K."/>
            <person name="Salamov A."/>
            <person name="Andreopoulos B."/>
            <person name="Baker S."/>
            <person name="Barry K."/>
            <person name="Bills G."/>
            <person name="Bluhm B."/>
            <person name="Cannon C."/>
            <person name="Castanera R."/>
            <person name="Culley D."/>
            <person name="Daum C."/>
            <person name="Ezra D."/>
            <person name="Gonzalez J."/>
            <person name="Henrissat B."/>
            <person name="Kuo A."/>
            <person name="Liang C."/>
            <person name="Lipzen A."/>
            <person name="Lutzoni F."/>
            <person name="Magnuson J."/>
            <person name="Mondo S."/>
            <person name="Nolan M."/>
            <person name="Ohm R."/>
            <person name="Pangilinan J."/>
            <person name="Park H.-J."/>
            <person name="Ramirez L."/>
            <person name="Alfaro M."/>
            <person name="Sun H."/>
            <person name="Tritt A."/>
            <person name="Yoshinaga Y."/>
            <person name="Zwiers L.-H."/>
            <person name="Turgeon B."/>
            <person name="Goodwin S."/>
            <person name="Spatafora J."/>
            <person name="Crous P."/>
            <person name="Grigoriev I."/>
        </authorList>
    </citation>
    <scope>NUCLEOTIDE SEQUENCE</scope>
    <source>
        <strain evidence="3">CBS 122367</strain>
    </source>
</reference>
<keyword evidence="2" id="KW-0732">Signal</keyword>
<proteinExistence type="predicted"/>
<dbReference type="EMBL" id="MU005574">
    <property type="protein sequence ID" value="KAF2688154.1"/>
    <property type="molecule type" value="Genomic_DNA"/>
</dbReference>
<evidence type="ECO:0008006" key="5">
    <source>
        <dbReference type="Google" id="ProtNLM"/>
    </source>
</evidence>